<dbReference type="Pfam" id="PF13577">
    <property type="entry name" value="SnoaL_4"/>
    <property type="match status" value="1"/>
</dbReference>
<dbReference type="InterPro" id="IPR037401">
    <property type="entry name" value="SnoaL-like"/>
</dbReference>
<name>A0A6J7HSQ2_9ZZZZ</name>
<dbReference type="EMBL" id="CAFBNC010000004">
    <property type="protein sequence ID" value="CAB4922552.1"/>
    <property type="molecule type" value="Genomic_DNA"/>
</dbReference>
<evidence type="ECO:0000313" key="3">
    <source>
        <dbReference type="EMBL" id="CAB4922552.1"/>
    </source>
</evidence>
<proteinExistence type="predicted"/>
<reference evidence="3" key="1">
    <citation type="submission" date="2020-05" db="EMBL/GenBank/DDBJ databases">
        <authorList>
            <person name="Chiriac C."/>
            <person name="Salcher M."/>
            <person name="Ghai R."/>
            <person name="Kavagutti S V."/>
        </authorList>
    </citation>
    <scope>NUCLEOTIDE SEQUENCE</scope>
</reference>
<gene>
    <name evidence="2" type="ORF">UFOPK1392_00715</name>
    <name evidence="3" type="ORF">UFOPK3733_00159</name>
</gene>
<protein>
    <submittedName>
        <fullName evidence="3">Unannotated protein</fullName>
    </submittedName>
</protein>
<accession>A0A6J7HSQ2</accession>
<dbReference type="AlphaFoldDB" id="A0A6J7HSQ2"/>
<dbReference type="EMBL" id="CAEMXZ010000022">
    <property type="protein sequence ID" value="CAB4322972.1"/>
    <property type="molecule type" value="Genomic_DNA"/>
</dbReference>
<dbReference type="SUPFAM" id="SSF54427">
    <property type="entry name" value="NTF2-like"/>
    <property type="match status" value="1"/>
</dbReference>
<dbReference type="InterPro" id="IPR032710">
    <property type="entry name" value="NTF2-like_dom_sf"/>
</dbReference>
<evidence type="ECO:0000313" key="2">
    <source>
        <dbReference type="EMBL" id="CAB4322972.1"/>
    </source>
</evidence>
<sequence length="159" mass="17848">MNQFEQDALADRLAIRELVDLYARAADRVDGAAAAGLFTEQGVLRIFERGTDEPVRERIGRDEIATAFAGLSRYDVTLHVVANHLVEFADAIDRDSATGETYCLAHHVRSIGEGDDAHLSDYVMAIRYLDTFERTAEGWRIAQRHLQLEFTEERPISGP</sequence>
<feature type="domain" description="SnoaL-like" evidence="1">
    <location>
        <begin position="8"/>
        <end position="145"/>
    </location>
</feature>
<organism evidence="3">
    <name type="scientific">freshwater metagenome</name>
    <dbReference type="NCBI Taxonomy" id="449393"/>
    <lineage>
        <taxon>unclassified sequences</taxon>
        <taxon>metagenomes</taxon>
        <taxon>ecological metagenomes</taxon>
    </lineage>
</organism>
<evidence type="ECO:0000259" key="1">
    <source>
        <dbReference type="Pfam" id="PF13577"/>
    </source>
</evidence>
<dbReference type="Gene3D" id="3.10.450.50">
    <property type="match status" value="1"/>
</dbReference>